<dbReference type="GO" id="GO:0016020">
    <property type="term" value="C:membrane"/>
    <property type="evidence" value="ECO:0007669"/>
    <property type="project" value="InterPro"/>
</dbReference>
<dbReference type="RefSeq" id="WP_305170902.1">
    <property type="nucleotide sequence ID" value="NZ_JAUUUU010000005.1"/>
</dbReference>
<keyword evidence="5" id="KW-1185">Reference proteome</keyword>
<comment type="caution">
    <text evidence="4">The sequence shown here is derived from an EMBL/GenBank/DDBJ whole genome shotgun (WGS) entry which is preliminary data.</text>
</comment>
<sequence length="247" mass="26765">MNSESLSVFILFGLVLLLGLVYVVRGYLNGDFKHYERVDRQGGSVLLGKAVMNFAVWGMEPVARLLARLSITPNQVTLSSVFFGLVAGLCIASGHFGYAFCVAIVAGMTDMLDGMLARLSGKSDASGVVLDSTIDRYVDFFLLAGCALYFRHDVMSLSASLLAIHGSFMISYTTAKAEAMAVRVPRGAMKRTERYVYLLLALVASTFYPGSEGLSPLLVVVWLLAVLTNWSALMRFRSLFLSAGNVG</sequence>
<evidence type="ECO:0000313" key="5">
    <source>
        <dbReference type="Proteomes" id="UP001178354"/>
    </source>
</evidence>
<comment type="similarity">
    <text evidence="2">Belongs to the CDP-alcohol phosphatidyltransferase class-I family.</text>
</comment>
<dbReference type="GO" id="GO:0008654">
    <property type="term" value="P:phospholipid biosynthetic process"/>
    <property type="evidence" value="ECO:0007669"/>
    <property type="project" value="InterPro"/>
</dbReference>
<dbReference type="Proteomes" id="UP001178354">
    <property type="component" value="Unassembled WGS sequence"/>
</dbReference>
<dbReference type="InterPro" id="IPR043130">
    <property type="entry name" value="CDP-OH_PTrfase_TM_dom"/>
</dbReference>
<feature type="transmembrane region" description="Helical" evidence="3">
    <location>
        <begin position="6"/>
        <end position="24"/>
    </location>
</feature>
<keyword evidence="1 2" id="KW-0808">Transferase</keyword>
<feature type="transmembrane region" description="Helical" evidence="3">
    <location>
        <begin position="45"/>
        <end position="63"/>
    </location>
</feature>
<dbReference type="GO" id="GO:0016780">
    <property type="term" value="F:phosphotransferase activity, for other substituted phosphate groups"/>
    <property type="evidence" value="ECO:0007669"/>
    <property type="project" value="InterPro"/>
</dbReference>
<reference evidence="4" key="1">
    <citation type="journal article" date="2010" name="Int. J. Syst. Evol. Microbiol.">
        <title>Porticoccus litoralis gen. nov., sp. nov., a gammaproteobacterium isolated from the Yellow Sea.</title>
        <authorList>
            <person name="Oh H.M."/>
            <person name="Kim H."/>
            <person name="Kim K.M."/>
            <person name="Min G.S."/>
            <person name="Cho J.C."/>
        </authorList>
    </citation>
    <scope>NUCLEOTIDE SEQUENCE</scope>
    <source>
        <strain evidence="4">DSM 25064</strain>
    </source>
</reference>
<gene>
    <name evidence="4" type="ORF">Q8A57_09690</name>
</gene>
<name>A0AAW8B8P9_9GAMM</name>
<dbReference type="Pfam" id="PF01066">
    <property type="entry name" value="CDP-OH_P_transf"/>
    <property type="match status" value="1"/>
</dbReference>
<feature type="transmembrane region" description="Helical" evidence="3">
    <location>
        <begin position="83"/>
        <end position="107"/>
    </location>
</feature>
<evidence type="ECO:0000256" key="2">
    <source>
        <dbReference type="RuleBase" id="RU003750"/>
    </source>
</evidence>
<dbReference type="PROSITE" id="PS00379">
    <property type="entry name" value="CDP_ALCOHOL_P_TRANSF"/>
    <property type="match status" value="1"/>
</dbReference>
<dbReference type="EC" id="2.7.8.-" evidence="4"/>
<evidence type="ECO:0000256" key="3">
    <source>
        <dbReference type="SAM" id="Phobius"/>
    </source>
</evidence>
<dbReference type="AlphaFoldDB" id="A0AAW8B8P9"/>
<keyword evidence="3" id="KW-0812">Transmembrane</keyword>
<proteinExistence type="inferred from homology"/>
<evidence type="ECO:0000313" key="4">
    <source>
        <dbReference type="EMBL" id="MDP1521240.1"/>
    </source>
</evidence>
<dbReference type="Gene3D" id="1.20.120.1760">
    <property type="match status" value="1"/>
</dbReference>
<keyword evidence="3" id="KW-0472">Membrane</keyword>
<dbReference type="InterPro" id="IPR000462">
    <property type="entry name" value="CDP-OH_P_trans"/>
</dbReference>
<reference evidence="4" key="2">
    <citation type="submission" date="2023-08" db="EMBL/GenBank/DDBJ databases">
        <authorList>
            <person name="Luo J."/>
        </authorList>
    </citation>
    <scope>NUCLEOTIDE SEQUENCE</scope>
    <source>
        <strain evidence="4">DSM 25064</strain>
    </source>
</reference>
<dbReference type="InterPro" id="IPR048254">
    <property type="entry name" value="CDP_ALCOHOL_P_TRANSF_CS"/>
</dbReference>
<keyword evidence="3" id="KW-1133">Transmembrane helix</keyword>
<accession>A0AAW8B8P9</accession>
<organism evidence="4 5">
    <name type="scientific">Porticoccus litoralis</name>
    <dbReference type="NCBI Taxonomy" id="434086"/>
    <lineage>
        <taxon>Bacteria</taxon>
        <taxon>Pseudomonadati</taxon>
        <taxon>Pseudomonadota</taxon>
        <taxon>Gammaproteobacteria</taxon>
        <taxon>Cellvibrionales</taxon>
        <taxon>Porticoccaceae</taxon>
        <taxon>Porticoccus</taxon>
    </lineage>
</organism>
<protein>
    <submittedName>
        <fullName evidence="4">CDP-alcohol phosphatidyltransferase family protein</fullName>
        <ecNumber evidence="4">2.7.8.-</ecNumber>
    </submittedName>
</protein>
<evidence type="ECO:0000256" key="1">
    <source>
        <dbReference type="ARBA" id="ARBA00022679"/>
    </source>
</evidence>
<dbReference type="EMBL" id="JAUUUU010000005">
    <property type="protein sequence ID" value="MDP1521240.1"/>
    <property type="molecule type" value="Genomic_DNA"/>
</dbReference>
<feature type="transmembrane region" description="Helical" evidence="3">
    <location>
        <begin position="195"/>
        <end position="211"/>
    </location>
</feature>